<dbReference type="EMBL" id="MN739658">
    <property type="protein sequence ID" value="QHT18663.1"/>
    <property type="molecule type" value="Genomic_DNA"/>
</dbReference>
<evidence type="ECO:0000256" key="3">
    <source>
        <dbReference type="ARBA" id="ARBA00022989"/>
    </source>
</evidence>
<proteinExistence type="predicted"/>
<comment type="subcellular location">
    <subcellularLocation>
        <location evidence="1">Membrane</location>
        <topology evidence="1">Multi-pass membrane protein</topology>
    </subcellularLocation>
</comment>
<reference evidence="5" key="1">
    <citation type="journal article" date="2020" name="Nature">
        <title>Giant virus diversity and host interactions through global metagenomics.</title>
        <authorList>
            <person name="Schulz F."/>
            <person name="Roux S."/>
            <person name="Paez-Espino D."/>
            <person name="Jungbluth S."/>
            <person name="Walsh D.A."/>
            <person name="Denef V.J."/>
            <person name="McMahon K.D."/>
            <person name="Konstantinidis K.T."/>
            <person name="Eloe-Fadrosh E.A."/>
            <person name="Kyrpides N.C."/>
            <person name="Woyke T."/>
        </authorList>
    </citation>
    <scope>NUCLEOTIDE SEQUENCE</scope>
    <source>
        <strain evidence="5">GVMAG-M-3300023174-47</strain>
    </source>
</reference>
<keyword evidence="4" id="KW-0472">Membrane</keyword>
<dbReference type="GO" id="GO:0016020">
    <property type="term" value="C:membrane"/>
    <property type="evidence" value="ECO:0007669"/>
    <property type="project" value="UniProtKB-SubCell"/>
</dbReference>
<dbReference type="GO" id="GO:0015267">
    <property type="term" value="F:channel activity"/>
    <property type="evidence" value="ECO:0007669"/>
    <property type="project" value="InterPro"/>
</dbReference>
<evidence type="ECO:0000256" key="1">
    <source>
        <dbReference type="ARBA" id="ARBA00004141"/>
    </source>
</evidence>
<keyword evidence="2" id="KW-0812">Transmembrane</keyword>
<dbReference type="SUPFAM" id="SSF81338">
    <property type="entry name" value="Aquaporin-like"/>
    <property type="match status" value="1"/>
</dbReference>
<evidence type="ECO:0000256" key="2">
    <source>
        <dbReference type="ARBA" id="ARBA00022692"/>
    </source>
</evidence>
<evidence type="ECO:0000313" key="5">
    <source>
        <dbReference type="EMBL" id="QHT18663.1"/>
    </source>
</evidence>
<name>A0A6C0DQ30_9ZZZZ</name>
<evidence type="ECO:0008006" key="6">
    <source>
        <dbReference type="Google" id="ProtNLM"/>
    </source>
</evidence>
<protein>
    <recommendedName>
        <fullName evidence="6">Major intrinsic protein</fullName>
    </recommendedName>
</protein>
<evidence type="ECO:0000256" key="4">
    <source>
        <dbReference type="ARBA" id="ARBA00023136"/>
    </source>
</evidence>
<dbReference type="Pfam" id="PF00230">
    <property type="entry name" value="MIP"/>
    <property type="match status" value="1"/>
</dbReference>
<dbReference type="InterPro" id="IPR000425">
    <property type="entry name" value="MIP"/>
</dbReference>
<dbReference type="AlphaFoldDB" id="A0A6C0DQ30"/>
<organism evidence="5">
    <name type="scientific">viral metagenome</name>
    <dbReference type="NCBI Taxonomy" id="1070528"/>
    <lineage>
        <taxon>unclassified sequences</taxon>
        <taxon>metagenomes</taxon>
        <taxon>organismal metagenomes</taxon>
    </lineage>
</organism>
<keyword evidence="3" id="KW-1133">Transmembrane helix</keyword>
<dbReference type="Gene3D" id="1.20.1080.10">
    <property type="entry name" value="Glycerol uptake facilitator protein"/>
    <property type="match status" value="1"/>
</dbReference>
<dbReference type="InterPro" id="IPR023271">
    <property type="entry name" value="Aquaporin-like"/>
</dbReference>
<sequence>MYVHGMSEYLGTCLLIGSIAFTSNPLFVVAAFAIAIGLGKNVSGAHFNPAVTLWSYLSGKIGAARAMEHTIAHVAAALTIWGVHSMIKV</sequence>
<accession>A0A6C0DQ30</accession>